<feature type="chain" id="PRO_5014402961" description="Ubiquinol-cytochrome c chaperone domain-containing protein" evidence="2">
    <location>
        <begin position="26"/>
        <end position="134"/>
    </location>
</feature>
<gene>
    <name evidence="4" type="ORF">B7P43_G04317</name>
</gene>
<keyword evidence="2" id="KW-0732">Signal</keyword>
<name>A0A2J7PF08_9NEOP</name>
<proteinExistence type="inferred from homology"/>
<dbReference type="PANTHER" id="PTHR12184">
    <property type="entry name" value="UBIQUINOL-CYTOCHROME C REDUCTASE COMPLEX ASSEMBLY FACTOR 1 FAMILY MEMBER"/>
    <property type="match status" value="1"/>
</dbReference>
<feature type="signal peptide" evidence="2">
    <location>
        <begin position="1"/>
        <end position="25"/>
    </location>
</feature>
<organism evidence="4 5">
    <name type="scientific">Cryptotermes secundus</name>
    <dbReference type="NCBI Taxonomy" id="105785"/>
    <lineage>
        <taxon>Eukaryota</taxon>
        <taxon>Metazoa</taxon>
        <taxon>Ecdysozoa</taxon>
        <taxon>Arthropoda</taxon>
        <taxon>Hexapoda</taxon>
        <taxon>Insecta</taxon>
        <taxon>Pterygota</taxon>
        <taxon>Neoptera</taxon>
        <taxon>Polyneoptera</taxon>
        <taxon>Dictyoptera</taxon>
        <taxon>Blattodea</taxon>
        <taxon>Blattoidea</taxon>
        <taxon>Termitoidae</taxon>
        <taxon>Kalotermitidae</taxon>
        <taxon>Cryptotermitinae</taxon>
        <taxon>Cryptotermes</taxon>
    </lineage>
</organism>
<dbReference type="STRING" id="105785.A0A2J7PF08"/>
<dbReference type="InParanoid" id="A0A2J7PF08"/>
<reference evidence="4 5" key="1">
    <citation type="submission" date="2017-12" db="EMBL/GenBank/DDBJ databases">
        <title>Hemimetabolous genomes reveal molecular basis of termite eusociality.</title>
        <authorList>
            <person name="Harrison M.C."/>
            <person name="Jongepier E."/>
            <person name="Robertson H.M."/>
            <person name="Arning N."/>
            <person name="Bitard-Feildel T."/>
            <person name="Chao H."/>
            <person name="Childers C.P."/>
            <person name="Dinh H."/>
            <person name="Doddapaneni H."/>
            <person name="Dugan S."/>
            <person name="Gowin J."/>
            <person name="Greiner C."/>
            <person name="Han Y."/>
            <person name="Hu H."/>
            <person name="Hughes D.S.T."/>
            <person name="Huylmans A.-K."/>
            <person name="Kemena C."/>
            <person name="Kremer L.P.M."/>
            <person name="Lee S.L."/>
            <person name="Lopez-Ezquerra A."/>
            <person name="Mallet L."/>
            <person name="Monroy-Kuhn J.M."/>
            <person name="Moser A."/>
            <person name="Murali S.C."/>
            <person name="Muzny D.M."/>
            <person name="Otani S."/>
            <person name="Piulachs M.-D."/>
            <person name="Poelchau M."/>
            <person name="Qu J."/>
            <person name="Schaub F."/>
            <person name="Wada-Katsumata A."/>
            <person name="Worley K.C."/>
            <person name="Xie Q."/>
            <person name="Ylla G."/>
            <person name="Poulsen M."/>
            <person name="Gibbs R.A."/>
            <person name="Schal C."/>
            <person name="Richards S."/>
            <person name="Belles X."/>
            <person name="Korb J."/>
            <person name="Bornberg-Bauer E."/>
        </authorList>
    </citation>
    <scope>NUCLEOTIDE SEQUENCE [LARGE SCALE GENOMIC DNA]</scope>
    <source>
        <tissue evidence="4">Whole body</tissue>
    </source>
</reference>
<comment type="caution">
    <text evidence="4">The sequence shown here is derived from an EMBL/GenBank/DDBJ whole genome shotgun (WGS) entry which is preliminary data.</text>
</comment>
<dbReference type="Proteomes" id="UP000235965">
    <property type="component" value="Unassembled WGS sequence"/>
</dbReference>
<sequence>MADTFYSWFLVTELHVWMLMVRTMAEGEEGRFVRNNIVEAMWQDISTRAKKLEPGNSPAVKAQIHELSQQFQAAIIAYDEGLLSKDTVLAGAVWRTFLQQDCNDPENVECLVHYIRKQVRNLCTKHYSCRSTFQ</sequence>
<keyword evidence="5" id="KW-1185">Reference proteome</keyword>
<dbReference type="GO" id="GO:0005739">
    <property type="term" value="C:mitochondrion"/>
    <property type="evidence" value="ECO:0007669"/>
    <property type="project" value="TreeGrafter"/>
</dbReference>
<dbReference type="InterPro" id="IPR007129">
    <property type="entry name" value="Ubiqinol_cyt_c_chaperone_CPB3"/>
</dbReference>
<dbReference type="InterPro" id="IPR021150">
    <property type="entry name" value="Ubiq_cyt_c_chap"/>
</dbReference>
<dbReference type="Pfam" id="PF03981">
    <property type="entry name" value="Ubiq_cyt_C_chap"/>
    <property type="match status" value="1"/>
</dbReference>
<evidence type="ECO:0000256" key="2">
    <source>
        <dbReference type="SAM" id="SignalP"/>
    </source>
</evidence>
<dbReference type="PANTHER" id="PTHR12184:SF1">
    <property type="entry name" value="UBIQUINOL-CYTOCHROME-C REDUCTASE COMPLEX ASSEMBLY FACTOR 1"/>
    <property type="match status" value="1"/>
</dbReference>
<evidence type="ECO:0000256" key="1">
    <source>
        <dbReference type="ARBA" id="ARBA00006407"/>
    </source>
</evidence>
<evidence type="ECO:0000313" key="5">
    <source>
        <dbReference type="Proteomes" id="UP000235965"/>
    </source>
</evidence>
<evidence type="ECO:0000313" key="4">
    <source>
        <dbReference type="EMBL" id="PNF14917.1"/>
    </source>
</evidence>
<dbReference type="AlphaFoldDB" id="A0A2J7PF08"/>
<comment type="similarity">
    <text evidence="1">Belongs to the CBP3 family.</text>
</comment>
<protein>
    <recommendedName>
        <fullName evidence="3">Ubiquinol-cytochrome c chaperone domain-containing protein</fullName>
    </recommendedName>
</protein>
<dbReference type="EMBL" id="NEVH01026086">
    <property type="protein sequence ID" value="PNF14917.1"/>
    <property type="molecule type" value="Genomic_DNA"/>
</dbReference>
<accession>A0A2J7PF08</accession>
<dbReference type="OrthoDB" id="4007at2759"/>
<dbReference type="GO" id="GO:0034551">
    <property type="term" value="P:mitochondrial respiratory chain complex III assembly"/>
    <property type="evidence" value="ECO:0007669"/>
    <property type="project" value="TreeGrafter"/>
</dbReference>
<feature type="domain" description="Ubiquinol-cytochrome c chaperone" evidence="3">
    <location>
        <begin position="1"/>
        <end position="122"/>
    </location>
</feature>
<evidence type="ECO:0000259" key="3">
    <source>
        <dbReference type="Pfam" id="PF03981"/>
    </source>
</evidence>